<dbReference type="Gene3D" id="3.40.50.10470">
    <property type="entry name" value="Translation initiation factor eif-2b, domain 2"/>
    <property type="match status" value="1"/>
</dbReference>
<keyword evidence="4 10" id="KW-0396">Initiation factor</keyword>
<dbReference type="InterPro" id="IPR042529">
    <property type="entry name" value="IF_2B-like_C"/>
</dbReference>
<dbReference type="PANTHER" id="PTHR45860">
    <property type="entry name" value="TRANSLATION INITIATION FACTOR EIF-2B SUBUNIT ALPHA"/>
    <property type="match status" value="1"/>
</dbReference>
<dbReference type="InterPro" id="IPR037171">
    <property type="entry name" value="NagB/RpiA_transferase-like"/>
</dbReference>
<comment type="subunit">
    <text evidence="8">Component of the translation initiation factor 2B (eIF2B) complex which is a heterodecamer of two sets of five different subunits: alpha, beta, gamma, delta and epsilon. Subunits alpha, beta and delta comprise a regulatory subcomplex and subunits epsilon and gamma comprise a catalytic subcomplex. Within the complex, the hexameric regulatory complex resides at the center, with the two heterodimeric catalytic subcomplexes bound on opposite sides.</text>
</comment>
<dbReference type="InterPro" id="IPR051501">
    <property type="entry name" value="eIF2B_alpha/beta/delta"/>
</dbReference>
<dbReference type="InterPro" id="IPR000649">
    <property type="entry name" value="IF-2B-related"/>
</dbReference>
<dbReference type="AlphaFoldDB" id="A0AAN9UQY6"/>
<accession>A0AAN9UQY6</accession>
<evidence type="ECO:0000313" key="10">
    <source>
        <dbReference type="EMBL" id="KAK7753684.1"/>
    </source>
</evidence>
<sequence length="356" mass="39610">MPAEEDTGASAVSRELPIRNKEADTESFDIVKTYHRLLAEDDDLIMPLAAIEAMIESLRHMSSTTVHETMDLLKEQSAKLQSSVENPIAVYHGTDLFQQYFLKQLKQPGPDSETTSSHKNFEVVREHLLRNGTSFIQKAKQAREKIAVAGRRYIRDNYTILTYGGSRAVEVLFTRAMEAQDGDAPRRFKVIQVVDEARPAKNDRVAAALREKGIKVATIPSSAVAFAMETVDRVVVGAEAVCSNAGIISGMGTYPIALVAKAYNKELFVAAEQYKFGDTYPSYQSSLGFRGFKQNIINFQSSRTPERDVSLPASPVDYTPPDYITSFFTDQGDLTPQAVRRNILDFIVDKPVELPM</sequence>
<dbReference type="GO" id="GO:0005829">
    <property type="term" value="C:cytosol"/>
    <property type="evidence" value="ECO:0007669"/>
    <property type="project" value="UniProtKB-SubCell"/>
</dbReference>
<dbReference type="Gene3D" id="1.20.120.1070">
    <property type="entry name" value="Translation initiation factor eIF-2B, N-terminal domain"/>
    <property type="match status" value="1"/>
</dbReference>
<comment type="similarity">
    <text evidence="2 9">Belongs to the eIF-2B alpha/beta/delta subunits family.</text>
</comment>
<evidence type="ECO:0000256" key="6">
    <source>
        <dbReference type="ARBA" id="ARBA00044208"/>
    </source>
</evidence>
<dbReference type="GO" id="GO:0005851">
    <property type="term" value="C:eukaryotic translation initiation factor 2B complex"/>
    <property type="evidence" value="ECO:0007669"/>
    <property type="project" value="TreeGrafter"/>
</dbReference>
<keyword evidence="11" id="KW-1185">Reference proteome</keyword>
<dbReference type="EMBL" id="JAKJXP020000026">
    <property type="protein sequence ID" value="KAK7753684.1"/>
    <property type="molecule type" value="Genomic_DNA"/>
</dbReference>
<reference evidence="10 11" key="1">
    <citation type="submission" date="2024-02" db="EMBL/GenBank/DDBJ databases">
        <title>De novo assembly and annotation of 12 fungi associated with fruit tree decline syndrome in Ontario, Canada.</title>
        <authorList>
            <person name="Sulman M."/>
            <person name="Ellouze W."/>
            <person name="Ilyukhin E."/>
        </authorList>
    </citation>
    <scope>NUCLEOTIDE SEQUENCE [LARGE SCALE GENOMIC DNA]</scope>
    <source>
        <strain evidence="10 11">M11/M66-122</strain>
    </source>
</reference>
<evidence type="ECO:0000256" key="9">
    <source>
        <dbReference type="RuleBase" id="RU003814"/>
    </source>
</evidence>
<comment type="subcellular location">
    <subcellularLocation>
        <location evidence="1">Cytoplasm</location>
        <location evidence="1">Cytosol</location>
    </subcellularLocation>
</comment>
<dbReference type="GO" id="GO:0005085">
    <property type="term" value="F:guanyl-nucleotide exchange factor activity"/>
    <property type="evidence" value="ECO:0007669"/>
    <property type="project" value="TreeGrafter"/>
</dbReference>
<organism evidence="10 11">
    <name type="scientific">Diatrype stigma</name>
    <dbReference type="NCBI Taxonomy" id="117547"/>
    <lineage>
        <taxon>Eukaryota</taxon>
        <taxon>Fungi</taxon>
        <taxon>Dikarya</taxon>
        <taxon>Ascomycota</taxon>
        <taxon>Pezizomycotina</taxon>
        <taxon>Sordariomycetes</taxon>
        <taxon>Xylariomycetidae</taxon>
        <taxon>Xylariales</taxon>
        <taxon>Diatrypaceae</taxon>
        <taxon>Diatrype</taxon>
    </lineage>
</organism>
<evidence type="ECO:0000313" key="11">
    <source>
        <dbReference type="Proteomes" id="UP001320420"/>
    </source>
</evidence>
<dbReference type="PANTHER" id="PTHR45860:SF1">
    <property type="entry name" value="TRANSLATION INITIATION FACTOR EIF-2B SUBUNIT ALPHA"/>
    <property type="match status" value="1"/>
</dbReference>
<dbReference type="Pfam" id="PF01008">
    <property type="entry name" value="IF-2B"/>
    <property type="match status" value="1"/>
</dbReference>
<evidence type="ECO:0000256" key="1">
    <source>
        <dbReference type="ARBA" id="ARBA00004514"/>
    </source>
</evidence>
<dbReference type="InterPro" id="IPR042528">
    <property type="entry name" value="elF-2B_alpha_N"/>
</dbReference>
<dbReference type="SUPFAM" id="SSF100950">
    <property type="entry name" value="NagB/RpiA/CoA transferase-like"/>
    <property type="match status" value="1"/>
</dbReference>
<evidence type="ECO:0000256" key="5">
    <source>
        <dbReference type="ARBA" id="ARBA00022917"/>
    </source>
</evidence>
<dbReference type="GO" id="GO:0003743">
    <property type="term" value="F:translation initiation factor activity"/>
    <property type="evidence" value="ECO:0007669"/>
    <property type="project" value="UniProtKB-KW"/>
</dbReference>
<dbReference type="Proteomes" id="UP001320420">
    <property type="component" value="Unassembled WGS sequence"/>
</dbReference>
<keyword evidence="5" id="KW-0648">Protein biosynthesis</keyword>
<evidence type="ECO:0000256" key="3">
    <source>
        <dbReference type="ARBA" id="ARBA00022490"/>
    </source>
</evidence>
<evidence type="ECO:0000256" key="4">
    <source>
        <dbReference type="ARBA" id="ARBA00022540"/>
    </source>
</evidence>
<gene>
    <name evidence="10" type="primary">GCN3</name>
    <name evidence="10" type="ORF">SLS62_004306</name>
</gene>
<evidence type="ECO:0000256" key="8">
    <source>
        <dbReference type="ARBA" id="ARBA00046432"/>
    </source>
</evidence>
<keyword evidence="3" id="KW-0963">Cytoplasm</keyword>
<protein>
    <recommendedName>
        <fullName evidence="6">Translation initiation factor eIF2B subunit alpha</fullName>
    </recommendedName>
    <alternativeName>
        <fullName evidence="7">eIF2B GDP-GTP exchange factor subunit alpha</fullName>
    </alternativeName>
</protein>
<comment type="caution">
    <text evidence="10">The sequence shown here is derived from an EMBL/GenBank/DDBJ whole genome shotgun (WGS) entry which is preliminary data.</text>
</comment>
<name>A0AAN9UQY6_9PEZI</name>
<proteinExistence type="inferred from homology"/>
<evidence type="ECO:0000256" key="2">
    <source>
        <dbReference type="ARBA" id="ARBA00007251"/>
    </source>
</evidence>
<evidence type="ECO:0000256" key="7">
    <source>
        <dbReference type="ARBA" id="ARBA00044236"/>
    </source>
</evidence>